<organism evidence="4 5">
    <name type="scientific">Sordaria macrospora</name>
    <dbReference type="NCBI Taxonomy" id="5147"/>
    <lineage>
        <taxon>Eukaryota</taxon>
        <taxon>Fungi</taxon>
        <taxon>Dikarya</taxon>
        <taxon>Ascomycota</taxon>
        <taxon>Pezizomycotina</taxon>
        <taxon>Sordariomycetes</taxon>
        <taxon>Sordariomycetidae</taxon>
        <taxon>Sordariales</taxon>
        <taxon>Sordariaceae</taxon>
        <taxon>Sordaria</taxon>
    </lineage>
</organism>
<dbReference type="EMBL" id="NMPR01000101">
    <property type="protein sequence ID" value="KAA8630546.1"/>
    <property type="molecule type" value="Genomic_DNA"/>
</dbReference>
<evidence type="ECO:0000256" key="2">
    <source>
        <dbReference type="SAM" id="MobiDB-lite"/>
    </source>
</evidence>
<sequence length="1198" mass="134878">MATDGIKSDSDSYSTQTPNQRFAAVVDDFLSQLSKRHAKHPFINKSSRALDKLGPFLLSLTKLAKFCETVFGASPMAVAAIFSGARMVLMLALKTQECFNIVIEALDEVDTYLHCYDNFYDAYRDDPVMQTRLVASYKKILQFWWESIKVLSSPVYKSIVKGLITPIDKDIKDCLRTIKGDRISVQYMLRDQIIQWVAGPEGPSKLEPRHSLCLDWEKLDPVLWYNAPPGCGKSILASQIVSRLKQENHKVVWYFCSFNDPIRKDPRNALRSIAIQLLCRYMSKRIPDKVVDMFREDQTHSNNHISHEIPLMTVVHELLKAASLTHIVVDGLDEIIGLDQERPFASHSMFEQLILKASERHGTTKWCFTSRNEGPIGATMSKVQALHIVPPPASLAPDIKAYLEDVLTEKELSPDQLEDLVEASEGNSLCAKLRTDTLLGQGVTCEEEAEEELRTYPKGLSGCYLRSLEKLNYRTTYEQELASPDGLPESFETDPEHAFLPYASVFWFQHLDMRGVAREEMRQEIRDFLQSCAFWTAFRVQTRVTPYLFARYVQRGSCGYSMRANGSDWTNQTSSLRPYHFGGISRVMGHCKKMIWKSFTISNASSWSGTRHSRLTRMLCCYALWTLQLLVLFRGEQSSWTRQSSESPLAHVRWNQAFRHVGSFGSLPAVDPPGMYSICQHNLDVAVITADGEQSYQLPKRLVKECLPTTAQRWQLVNEERIASNDTGRVIVACHFTRVQRPSQSLARLRGLAENTGQRSEESAGDDVQSEYDEQEENDEEFDEEEFDEDEEDSESETGSETKGDSSGIESSTDVTEPESDTVTDVLVIAREEGNPIWIPCPGSQNTKRQMGGALHPSEPVFVWAQDAESLSIMNTVSGKTTISSLPELPKGHDGPLLPQAQLVDEEQIPILRTHFGSRLLTEIRFSPDGSLLYALFVNFEAASSHVTKATVSLVRFRFEAGGDTGMGIPRLEQSGGALTAAYLFYRKLDDLPVPLGVTYWCSDAIYICLPLLACSVKFIKMPFNPSASDHPQSKVEPKVQTLNRTILIPSSTSQRRPRLLYQPAAKSKPDDSLYLVLGPEPKLKIPGEAEDRQNRHNAGCCSEQCDHEDMTTCDHNQGKFGRGGASVIRWSVPREGGWRNWDPEKDSLSDELKRKPKKPSLCTFNELRGTFIDADKMFSVPIRGALNFTWKGYLSCG</sequence>
<dbReference type="VEuPathDB" id="FungiDB:SMAC_05615"/>
<dbReference type="SUPFAM" id="SSF52540">
    <property type="entry name" value="P-loop containing nucleoside triphosphate hydrolases"/>
    <property type="match status" value="1"/>
</dbReference>
<feature type="compositionally biased region" description="Acidic residues" evidence="2">
    <location>
        <begin position="763"/>
        <end position="798"/>
    </location>
</feature>
<keyword evidence="1" id="KW-0677">Repeat</keyword>
<protein>
    <recommendedName>
        <fullName evidence="3">Nephrocystin 3-like N-terminal domain-containing protein</fullName>
    </recommendedName>
</protein>
<evidence type="ECO:0000313" key="5">
    <source>
        <dbReference type="Proteomes" id="UP000433876"/>
    </source>
</evidence>
<dbReference type="InterPro" id="IPR056884">
    <property type="entry name" value="NPHP3-like_N"/>
</dbReference>
<proteinExistence type="predicted"/>
<dbReference type="Proteomes" id="UP000433876">
    <property type="component" value="Unassembled WGS sequence"/>
</dbReference>
<dbReference type="InterPro" id="IPR027417">
    <property type="entry name" value="P-loop_NTPase"/>
</dbReference>
<dbReference type="AlphaFoldDB" id="A0A8S8ZNP3"/>
<dbReference type="PANTHER" id="PTHR10039">
    <property type="entry name" value="AMELOGENIN"/>
    <property type="match status" value="1"/>
</dbReference>
<dbReference type="OMA" id="AFWTCIY"/>
<evidence type="ECO:0000313" key="4">
    <source>
        <dbReference type="EMBL" id="KAA8630546.1"/>
    </source>
</evidence>
<dbReference type="Gene3D" id="3.40.50.300">
    <property type="entry name" value="P-loop containing nucleotide triphosphate hydrolases"/>
    <property type="match status" value="1"/>
</dbReference>
<reference evidence="4 5" key="1">
    <citation type="submission" date="2017-07" db="EMBL/GenBank/DDBJ databases">
        <title>Genome sequence of the Sordaria macrospora wild type strain R19027.</title>
        <authorList>
            <person name="Nowrousian M."/>
            <person name="Teichert I."/>
            <person name="Kueck U."/>
        </authorList>
    </citation>
    <scope>NUCLEOTIDE SEQUENCE [LARGE SCALE GENOMIC DNA]</scope>
    <source>
        <strain evidence="4 5">R19027</strain>
        <tissue evidence="4">Mycelium</tissue>
    </source>
</reference>
<evidence type="ECO:0000259" key="3">
    <source>
        <dbReference type="Pfam" id="PF24883"/>
    </source>
</evidence>
<feature type="region of interest" description="Disordered" evidence="2">
    <location>
        <begin position="752"/>
        <end position="821"/>
    </location>
</feature>
<gene>
    <name evidence="4" type="ORF">SMACR_05615</name>
</gene>
<comment type="caution">
    <text evidence="4">The sequence shown here is derived from an EMBL/GenBank/DDBJ whole genome shotgun (WGS) entry which is preliminary data.</text>
</comment>
<dbReference type="Pfam" id="PF24883">
    <property type="entry name" value="NPHP3_N"/>
    <property type="match status" value="1"/>
</dbReference>
<accession>A0A8S8ZNP3</accession>
<evidence type="ECO:0000256" key="1">
    <source>
        <dbReference type="ARBA" id="ARBA00022737"/>
    </source>
</evidence>
<dbReference type="PANTHER" id="PTHR10039:SF17">
    <property type="entry name" value="FUNGAL STAND N-TERMINAL GOODBYE DOMAIN-CONTAINING PROTEIN-RELATED"/>
    <property type="match status" value="1"/>
</dbReference>
<name>A0A8S8ZNP3_SORMA</name>
<feature type="domain" description="Nephrocystin 3-like N-terminal" evidence="3">
    <location>
        <begin position="215"/>
        <end position="371"/>
    </location>
</feature>